<evidence type="ECO:0000313" key="2">
    <source>
        <dbReference type="EMBL" id="AEM39257.1"/>
    </source>
</evidence>
<sequence length="289" mass="29854">MSAMELVESVLTATKYIVDMLVGFAIARRLGIRVPSQLFTATVVPLILIVAMLAAPAFTREALGVILTSFVYAILPMASSALAALALTRGRLTGETARPSHGFAASVIVALLAGFALGAAGLPAPTWLIDPLLLLLVFLAGLELGSHRELRFDLGLATLPLASLAGSLAASLALYPLTGVTPAVAAGMGWYTFTGPYLYTASGDPRLAAIGFLANLIREQIAIIIVPLAAHRIPLAAAVALGGVTTMDTTLPIYVATYGPRGALAAATHGAILTLLVPILVPLVYTLLH</sequence>
<protein>
    <recommendedName>
        <fullName evidence="4">Auxin Efflux Carrier</fullName>
    </recommendedName>
</protein>
<evidence type="ECO:0008006" key="4">
    <source>
        <dbReference type="Google" id="ProtNLM"/>
    </source>
</evidence>
<gene>
    <name evidence="2" type="ordered locus">Pyrfu_1399</name>
</gene>
<dbReference type="KEGG" id="pfm:Pyrfu_1399"/>
<feature type="transmembrane region" description="Helical" evidence="1">
    <location>
        <begin position="264"/>
        <end position="288"/>
    </location>
</feature>
<feature type="transmembrane region" description="Helical" evidence="1">
    <location>
        <begin position="154"/>
        <end position="174"/>
    </location>
</feature>
<dbReference type="GO" id="GO:0005886">
    <property type="term" value="C:plasma membrane"/>
    <property type="evidence" value="ECO:0007669"/>
    <property type="project" value="TreeGrafter"/>
</dbReference>
<evidence type="ECO:0000256" key="1">
    <source>
        <dbReference type="SAM" id="Phobius"/>
    </source>
</evidence>
<accession>G0EGV9</accession>
<dbReference type="eggNOG" id="arCOG01615">
    <property type="taxonomic scope" value="Archaea"/>
</dbReference>
<dbReference type="InterPro" id="IPR005642">
    <property type="entry name" value="LysO"/>
</dbReference>
<reference evidence="2 3" key="1">
    <citation type="journal article" date="2011" name="Stand. Genomic Sci.">
        <title>Complete genome sequence of the hyperthermophilic chemolithoautotroph Pyrolobus fumarii type strain (1A).</title>
        <authorList>
            <person name="Anderson I."/>
            <person name="Goker M."/>
            <person name="Nolan M."/>
            <person name="Lucas S."/>
            <person name="Hammon N."/>
            <person name="Deshpande S."/>
            <person name="Cheng J.F."/>
            <person name="Tapia R."/>
            <person name="Han C."/>
            <person name="Goodwin L."/>
            <person name="Pitluck S."/>
            <person name="Huntemann M."/>
            <person name="Liolios K."/>
            <person name="Ivanova N."/>
            <person name="Pagani I."/>
            <person name="Mavromatis K."/>
            <person name="Ovchinikova G."/>
            <person name="Pati A."/>
            <person name="Chen A."/>
            <person name="Palaniappan K."/>
            <person name="Land M."/>
            <person name="Hauser L."/>
            <person name="Brambilla E.M."/>
            <person name="Huber H."/>
            <person name="Yasawong M."/>
            <person name="Rohde M."/>
            <person name="Spring S."/>
            <person name="Abt B."/>
            <person name="Sikorski J."/>
            <person name="Wirth R."/>
            <person name="Detter J.C."/>
            <person name="Woyke T."/>
            <person name="Bristow J."/>
            <person name="Eisen J.A."/>
            <person name="Markowitz V."/>
            <person name="Hugenholtz P."/>
            <person name="Kyrpides N.C."/>
            <person name="Klenk H.P."/>
            <person name="Lapidus A."/>
        </authorList>
    </citation>
    <scope>NUCLEOTIDE SEQUENCE [LARGE SCALE GENOMIC DNA]</scope>
    <source>
        <strain evidence="3">DSM 11204 / 1A</strain>
    </source>
</reference>
<dbReference type="Proteomes" id="UP000001037">
    <property type="component" value="Chromosome"/>
</dbReference>
<feature type="transmembrane region" description="Helical" evidence="1">
    <location>
        <begin position="124"/>
        <end position="142"/>
    </location>
</feature>
<name>G0EGV9_PYRF1</name>
<dbReference type="Pfam" id="PF03956">
    <property type="entry name" value="Lys_export"/>
    <property type="match status" value="1"/>
</dbReference>
<feature type="transmembrane region" description="Helical" evidence="1">
    <location>
        <begin position="38"/>
        <end position="58"/>
    </location>
</feature>
<dbReference type="GO" id="GO:0015661">
    <property type="term" value="F:L-lysine efflux transmembrane transporter activity"/>
    <property type="evidence" value="ECO:0007669"/>
    <property type="project" value="InterPro"/>
</dbReference>
<feature type="transmembrane region" description="Helical" evidence="1">
    <location>
        <begin position="64"/>
        <end position="88"/>
    </location>
</feature>
<dbReference type="PANTHER" id="PTHR35804">
    <property type="entry name" value="LYSINE EXPORTER LYSO"/>
    <property type="match status" value="1"/>
</dbReference>
<dbReference type="PANTHER" id="PTHR35804:SF1">
    <property type="entry name" value="LYSINE EXPORTER LYSO"/>
    <property type="match status" value="1"/>
</dbReference>
<organism evidence="2 3">
    <name type="scientific">Pyrolobus fumarii (strain DSM 11204 / 1A)</name>
    <dbReference type="NCBI Taxonomy" id="694429"/>
    <lineage>
        <taxon>Archaea</taxon>
        <taxon>Thermoproteota</taxon>
        <taxon>Thermoprotei</taxon>
        <taxon>Desulfurococcales</taxon>
        <taxon>Pyrodictiaceae</taxon>
        <taxon>Pyrolobus</taxon>
    </lineage>
</organism>
<dbReference type="EMBL" id="CP002838">
    <property type="protein sequence ID" value="AEM39257.1"/>
    <property type="molecule type" value="Genomic_DNA"/>
</dbReference>
<feature type="transmembrane region" description="Helical" evidence="1">
    <location>
        <begin position="100"/>
        <end position="118"/>
    </location>
</feature>
<keyword evidence="3" id="KW-1185">Reference proteome</keyword>
<dbReference type="AlphaFoldDB" id="G0EGV9"/>
<feature type="transmembrane region" description="Helical" evidence="1">
    <location>
        <begin position="180"/>
        <end position="200"/>
    </location>
</feature>
<keyword evidence="1" id="KW-1133">Transmembrane helix</keyword>
<keyword evidence="1" id="KW-0812">Transmembrane</keyword>
<feature type="transmembrane region" description="Helical" evidence="1">
    <location>
        <begin position="221"/>
        <end position="244"/>
    </location>
</feature>
<evidence type="ECO:0000313" key="3">
    <source>
        <dbReference type="Proteomes" id="UP000001037"/>
    </source>
</evidence>
<keyword evidence="1" id="KW-0472">Membrane</keyword>
<dbReference type="HOGENOM" id="CLU_078428_0_0_2"/>
<proteinExistence type="predicted"/>
<dbReference type="InParanoid" id="G0EGV9"/>